<dbReference type="InterPro" id="IPR003921">
    <property type="entry name" value="Cell_synth_C"/>
</dbReference>
<keyword evidence="2" id="KW-0677">Repeat</keyword>
<comment type="caution">
    <text evidence="5">The sequence shown here is derived from an EMBL/GenBank/DDBJ whole genome shotgun (WGS) entry which is preliminary data.</text>
</comment>
<evidence type="ECO:0000313" key="6">
    <source>
        <dbReference type="Proteomes" id="UP000650424"/>
    </source>
</evidence>
<keyword evidence="1" id="KW-0732">Signal</keyword>
<evidence type="ECO:0000256" key="2">
    <source>
        <dbReference type="ARBA" id="ARBA00022737"/>
    </source>
</evidence>
<dbReference type="PRINTS" id="PR01441">
    <property type="entry name" value="CELLSNTHASEC"/>
</dbReference>
<feature type="non-terminal residue" evidence="5">
    <location>
        <position position="1"/>
    </location>
</feature>
<accession>A0ABR6ZZE0</accession>
<evidence type="ECO:0000256" key="3">
    <source>
        <dbReference type="ARBA" id="ARBA00022803"/>
    </source>
</evidence>
<keyword evidence="6" id="KW-1185">Reference proteome</keyword>
<reference evidence="5 6" key="1">
    <citation type="submission" date="2020-08" db="EMBL/GenBank/DDBJ databases">
        <title>Novel species isolated from subtropical streams in China.</title>
        <authorList>
            <person name="Lu H."/>
        </authorList>
    </citation>
    <scope>NUCLEOTIDE SEQUENCE [LARGE SCALE GENOMIC DNA]</scope>
    <source>
        <strain evidence="5 6">CY18W</strain>
    </source>
</reference>
<gene>
    <name evidence="5" type="ORF">H8L32_27280</name>
</gene>
<protein>
    <submittedName>
        <fullName evidence="5">BCSC C-terminal domain-containing protein</fullName>
    </submittedName>
</protein>
<keyword evidence="3" id="KW-0802">TPR repeat</keyword>
<evidence type="ECO:0000313" key="5">
    <source>
        <dbReference type="EMBL" id="MBC3921191.1"/>
    </source>
</evidence>
<evidence type="ECO:0000259" key="4">
    <source>
        <dbReference type="Pfam" id="PF05420"/>
    </source>
</evidence>
<evidence type="ECO:0000256" key="1">
    <source>
        <dbReference type="ARBA" id="ARBA00022729"/>
    </source>
</evidence>
<dbReference type="EMBL" id="JACOGF010000056">
    <property type="protein sequence ID" value="MBC3921191.1"/>
    <property type="molecule type" value="Genomic_DNA"/>
</dbReference>
<dbReference type="Proteomes" id="UP000650424">
    <property type="component" value="Unassembled WGS sequence"/>
</dbReference>
<sequence>TKDFSFTTGLGLTSFFYQKNLRYFTYGHGGYFSPKSYVSVGVPFEIAGRKGKLAYQLGTTLGLQHFRELEAPYYPNSPSDQAELEQFAAANPTINIPTTYPGQTRSAFAFKINGAAEYQLTPHLFLGGRLTADNSGDFNDAAA</sequence>
<dbReference type="RefSeq" id="WP_186951011.1">
    <property type="nucleotide sequence ID" value="NZ_JACOGF010000056.1"/>
</dbReference>
<dbReference type="Pfam" id="PF05420">
    <property type="entry name" value="BCSC_C"/>
    <property type="match status" value="1"/>
</dbReference>
<feature type="domain" description="Cellulose synthase operon C C-terminal" evidence="4">
    <location>
        <begin position="3"/>
        <end position="141"/>
    </location>
</feature>
<feature type="non-terminal residue" evidence="5">
    <location>
        <position position="143"/>
    </location>
</feature>
<dbReference type="InterPro" id="IPR008410">
    <property type="entry name" value="BCSC_C"/>
</dbReference>
<name>A0ABR6ZZE0_9BURK</name>
<organism evidence="5 6">
    <name type="scientific">Undibacterium hunanense</name>
    <dbReference type="NCBI Taxonomy" id="2762292"/>
    <lineage>
        <taxon>Bacteria</taxon>
        <taxon>Pseudomonadati</taxon>
        <taxon>Pseudomonadota</taxon>
        <taxon>Betaproteobacteria</taxon>
        <taxon>Burkholderiales</taxon>
        <taxon>Oxalobacteraceae</taxon>
        <taxon>Undibacterium</taxon>
    </lineage>
</organism>
<proteinExistence type="predicted"/>